<gene>
    <name evidence="3" type="ORF">SELO1098_LOCUS10932</name>
</gene>
<sequence>MQMSCALLAAFVITVAGSAPDLVSDSFDVGLSIDHRLADASVLGLQRSVTLTRAGDVALAEELPPQSAPRLRNEAPHEKAKKSVDDLSLADVSVLGLQRSAKVVKKGARVTGRSGASPAPAAALPGAREATLLGLQRSRALQRGQAVSRTEDASTAA</sequence>
<evidence type="ECO:0000256" key="2">
    <source>
        <dbReference type="SAM" id="SignalP"/>
    </source>
</evidence>
<accession>A0A7S3M5H5</accession>
<protein>
    <submittedName>
        <fullName evidence="3">Uncharacterized protein</fullName>
    </submittedName>
</protein>
<feature type="signal peptide" evidence="2">
    <location>
        <begin position="1"/>
        <end position="18"/>
    </location>
</feature>
<evidence type="ECO:0000256" key="1">
    <source>
        <dbReference type="SAM" id="MobiDB-lite"/>
    </source>
</evidence>
<proteinExistence type="predicted"/>
<feature type="chain" id="PRO_5030693497" evidence="2">
    <location>
        <begin position="19"/>
        <end position="157"/>
    </location>
</feature>
<feature type="region of interest" description="Disordered" evidence="1">
    <location>
        <begin position="138"/>
        <end position="157"/>
    </location>
</feature>
<name>A0A7S3M5H5_9STRA</name>
<dbReference type="EMBL" id="HBIC01021866">
    <property type="protein sequence ID" value="CAE0282098.1"/>
    <property type="molecule type" value="Transcribed_RNA"/>
</dbReference>
<feature type="region of interest" description="Disordered" evidence="1">
    <location>
        <begin position="60"/>
        <end position="84"/>
    </location>
</feature>
<reference evidence="3" key="1">
    <citation type="submission" date="2021-01" db="EMBL/GenBank/DDBJ databases">
        <authorList>
            <person name="Corre E."/>
            <person name="Pelletier E."/>
            <person name="Niang G."/>
            <person name="Scheremetjew M."/>
            <person name="Finn R."/>
            <person name="Kale V."/>
            <person name="Holt S."/>
            <person name="Cochrane G."/>
            <person name="Meng A."/>
            <person name="Brown T."/>
            <person name="Cohen L."/>
        </authorList>
    </citation>
    <scope>NUCLEOTIDE SEQUENCE</scope>
    <source>
        <strain evidence="3">CCAP 955/1</strain>
    </source>
</reference>
<organism evidence="3">
    <name type="scientific">Spumella elongata</name>
    <dbReference type="NCBI Taxonomy" id="89044"/>
    <lineage>
        <taxon>Eukaryota</taxon>
        <taxon>Sar</taxon>
        <taxon>Stramenopiles</taxon>
        <taxon>Ochrophyta</taxon>
        <taxon>Chrysophyceae</taxon>
        <taxon>Chromulinales</taxon>
        <taxon>Chromulinaceae</taxon>
        <taxon>Spumella</taxon>
    </lineage>
</organism>
<evidence type="ECO:0000313" key="3">
    <source>
        <dbReference type="EMBL" id="CAE0282098.1"/>
    </source>
</evidence>
<keyword evidence="2" id="KW-0732">Signal</keyword>
<dbReference type="AlphaFoldDB" id="A0A7S3M5H5"/>
<feature type="compositionally biased region" description="Basic and acidic residues" evidence="1">
    <location>
        <begin position="71"/>
        <end position="84"/>
    </location>
</feature>